<dbReference type="Proteomes" id="UP000019141">
    <property type="component" value="Unassembled WGS sequence"/>
</dbReference>
<dbReference type="InterPro" id="IPR001646">
    <property type="entry name" value="5peptide_repeat"/>
</dbReference>
<dbReference type="InterPro" id="IPR051082">
    <property type="entry name" value="Pentapeptide-BTB/POZ_domain"/>
</dbReference>
<dbReference type="SUPFAM" id="SSF141571">
    <property type="entry name" value="Pentapeptide repeat-like"/>
    <property type="match status" value="1"/>
</dbReference>
<evidence type="ECO:0008006" key="3">
    <source>
        <dbReference type="Google" id="ProtNLM"/>
    </source>
</evidence>
<sequence length="65" mass="6687">HLRAADFTNSNLTQTDFRGADFTGANLTRADLRGADLTGANLSGAVLSETLMDAIDAPEAPPGSP</sequence>
<protein>
    <recommendedName>
        <fullName evidence="3">Pentapeptide repeat-containing protein</fullName>
    </recommendedName>
</protein>
<proteinExistence type="predicted"/>
<evidence type="ECO:0000313" key="1">
    <source>
        <dbReference type="EMBL" id="ETW99468.1"/>
    </source>
</evidence>
<dbReference type="Gene3D" id="2.160.20.80">
    <property type="entry name" value="E3 ubiquitin-protein ligase SopA"/>
    <property type="match status" value="1"/>
</dbReference>
<keyword evidence="2" id="KW-1185">Reference proteome</keyword>
<dbReference type="HOGENOM" id="CLU_2854725_0_0_7"/>
<gene>
    <name evidence="1" type="ORF">ETSY1_14930</name>
</gene>
<comment type="caution">
    <text evidence="1">The sequence shown here is derived from an EMBL/GenBank/DDBJ whole genome shotgun (WGS) entry which is preliminary data.</text>
</comment>
<dbReference type="Pfam" id="PF00805">
    <property type="entry name" value="Pentapeptide"/>
    <property type="match status" value="1"/>
</dbReference>
<evidence type="ECO:0000313" key="2">
    <source>
        <dbReference type="Proteomes" id="UP000019141"/>
    </source>
</evidence>
<organism evidence="1 2">
    <name type="scientific">Entotheonella factor</name>
    <dbReference type="NCBI Taxonomy" id="1429438"/>
    <lineage>
        <taxon>Bacteria</taxon>
        <taxon>Pseudomonadati</taxon>
        <taxon>Nitrospinota/Tectimicrobiota group</taxon>
        <taxon>Candidatus Tectimicrobiota</taxon>
        <taxon>Candidatus Entotheonellia</taxon>
        <taxon>Candidatus Entotheonellales</taxon>
        <taxon>Candidatus Entotheonellaceae</taxon>
        <taxon>Candidatus Entotheonella</taxon>
    </lineage>
</organism>
<accession>W4LN02</accession>
<reference evidence="1 2" key="1">
    <citation type="journal article" date="2014" name="Nature">
        <title>An environmental bacterial taxon with a large and distinct metabolic repertoire.</title>
        <authorList>
            <person name="Wilson M.C."/>
            <person name="Mori T."/>
            <person name="Ruckert C."/>
            <person name="Uria A.R."/>
            <person name="Helf M.J."/>
            <person name="Takada K."/>
            <person name="Gernert C."/>
            <person name="Steffens U.A."/>
            <person name="Heycke N."/>
            <person name="Schmitt S."/>
            <person name="Rinke C."/>
            <person name="Helfrich E.J."/>
            <person name="Brachmann A.O."/>
            <person name="Gurgui C."/>
            <person name="Wakimoto T."/>
            <person name="Kracht M."/>
            <person name="Crusemann M."/>
            <person name="Hentschel U."/>
            <person name="Abe I."/>
            <person name="Matsunaga S."/>
            <person name="Kalinowski J."/>
            <person name="Takeyama H."/>
            <person name="Piel J."/>
        </authorList>
    </citation>
    <scope>NUCLEOTIDE SEQUENCE [LARGE SCALE GENOMIC DNA]</scope>
    <source>
        <strain evidence="2">TSY1</strain>
    </source>
</reference>
<feature type="non-terminal residue" evidence="1">
    <location>
        <position position="1"/>
    </location>
</feature>
<dbReference type="PANTHER" id="PTHR14136:SF17">
    <property type="entry name" value="BTB_POZ DOMAIN-CONTAINING PROTEIN KCTD9"/>
    <property type="match status" value="1"/>
</dbReference>
<dbReference type="EMBL" id="AZHW01000442">
    <property type="protein sequence ID" value="ETW99468.1"/>
    <property type="molecule type" value="Genomic_DNA"/>
</dbReference>
<dbReference type="PANTHER" id="PTHR14136">
    <property type="entry name" value="BTB_POZ DOMAIN-CONTAINING PROTEIN KCTD9"/>
    <property type="match status" value="1"/>
</dbReference>
<name>W4LN02_ENTF1</name>
<dbReference type="AlphaFoldDB" id="W4LN02"/>